<dbReference type="RefSeq" id="XP_001804680.1">
    <property type="nucleotide sequence ID" value="XM_001804628.1"/>
</dbReference>
<dbReference type="EMBL" id="CP069034">
    <property type="protein sequence ID" value="QRD01759.1"/>
    <property type="molecule type" value="Genomic_DNA"/>
</dbReference>
<feature type="region of interest" description="Disordered" evidence="1">
    <location>
        <begin position="125"/>
        <end position="147"/>
    </location>
</feature>
<evidence type="ECO:0000256" key="1">
    <source>
        <dbReference type="SAM" id="MobiDB-lite"/>
    </source>
</evidence>
<dbReference type="OrthoDB" id="3770142at2759"/>
<keyword evidence="2" id="KW-0732">Signal</keyword>
<sequence>MIFPVLPLAILLPAVTADFELYQVGLGGNGLTPNVEAGKSTRTKPTATTHWTVYGPAYYKADDGGLYGLDGRRVGRCYPWPGPWLDCGLKVGKVQGMREIKCEVQADVSEIIEGHPIHIPVIESEGVGVQQGNGSEAGDKVKAPSAH</sequence>
<feature type="signal peptide" evidence="2">
    <location>
        <begin position="1"/>
        <end position="17"/>
    </location>
</feature>
<evidence type="ECO:0000313" key="4">
    <source>
        <dbReference type="Proteomes" id="UP000663193"/>
    </source>
</evidence>
<dbReference type="VEuPathDB" id="FungiDB:JI435_439680"/>
<feature type="compositionally biased region" description="Basic and acidic residues" evidence="1">
    <location>
        <begin position="137"/>
        <end position="147"/>
    </location>
</feature>
<feature type="chain" id="PRO_5034174322" evidence="2">
    <location>
        <begin position="18"/>
        <end position="147"/>
    </location>
</feature>
<gene>
    <name evidence="3" type="ORF">JI435_439680</name>
</gene>
<keyword evidence="4" id="KW-1185">Reference proteome</keyword>
<dbReference type="AlphaFoldDB" id="A0A7U2I4V4"/>
<protein>
    <submittedName>
        <fullName evidence="3">Uncharacterized protein</fullName>
    </submittedName>
</protein>
<name>A0A7U2I4V4_PHANO</name>
<accession>A0A7U2I4V4</accession>
<evidence type="ECO:0000256" key="2">
    <source>
        <dbReference type="SAM" id="SignalP"/>
    </source>
</evidence>
<proteinExistence type="predicted"/>
<dbReference type="Proteomes" id="UP000663193">
    <property type="component" value="Chromosome 12"/>
</dbReference>
<evidence type="ECO:0000313" key="3">
    <source>
        <dbReference type="EMBL" id="QRD01759.1"/>
    </source>
</evidence>
<dbReference type="KEGG" id="pno:SNOG_14496"/>
<reference evidence="4" key="1">
    <citation type="journal article" date="2021" name="BMC Genomics">
        <title>Chromosome-level genome assembly and manually-curated proteome of model necrotroph Parastagonospora nodorum Sn15 reveals a genome-wide trove of candidate effector homologs, and redundancy of virulence-related functions within an accessory chromosome.</title>
        <authorList>
            <person name="Bertazzoni S."/>
            <person name="Jones D.A.B."/>
            <person name="Phan H.T."/>
            <person name="Tan K.-C."/>
            <person name="Hane J.K."/>
        </authorList>
    </citation>
    <scope>NUCLEOTIDE SEQUENCE [LARGE SCALE GENOMIC DNA]</scope>
    <source>
        <strain evidence="4">SN15 / ATCC MYA-4574 / FGSC 10173)</strain>
    </source>
</reference>
<organism evidence="3 4">
    <name type="scientific">Phaeosphaeria nodorum (strain SN15 / ATCC MYA-4574 / FGSC 10173)</name>
    <name type="common">Glume blotch fungus</name>
    <name type="synonym">Parastagonospora nodorum</name>
    <dbReference type="NCBI Taxonomy" id="321614"/>
    <lineage>
        <taxon>Eukaryota</taxon>
        <taxon>Fungi</taxon>
        <taxon>Dikarya</taxon>
        <taxon>Ascomycota</taxon>
        <taxon>Pezizomycotina</taxon>
        <taxon>Dothideomycetes</taxon>
        <taxon>Pleosporomycetidae</taxon>
        <taxon>Pleosporales</taxon>
        <taxon>Pleosporineae</taxon>
        <taxon>Phaeosphaeriaceae</taxon>
        <taxon>Parastagonospora</taxon>
    </lineage>
</organism>